<accession>A0ABW6TLB3</accession>
<name>A0ABW6TLB3_9NOCA</name>
<gene>
    <name evidence="1" type="ORF">ACFYY5_29135</name>
</gene>
<keyword evidence="2" id="KW-1185">Reference proteome</keyword>
<comment type="caution">
    <text evidence="1">The sequence shown here is derived from an EMBL/GenBank/DDBJ whole genome shotgun (WGS) entry which is preliminary data.</text>
</comment>
<reference evidence="1 2" key="1">
    <citation type="submission" date="2024-10" db="EMBL/GenBank/DDBJ databases">
        <title>The Natural Products Discovery Center: Release of the First 8490 Sequenced Strains for Exploring Actinobacteria Biosynthetic Diversity.</title>
        <authorList>
            <person name="Kalkreuter E."/>
            <person name="Kautsar S.A."/>
            <person name="Yang D."/>
            <person name="Bader C.D."/>
            <person name="Teijaro C.N."/>
            <person name="Fluegel L."/>
            <person name="Davis C.M."/>
            <person name="Simpson J.R."/>
            <person name="Lauterbach L."/>
            <person name="Steele A.D."/>
            <person name="Gui C."/>
            <person name="Meng S."/>
            <person name="Li G."/>
            <person name="Viehrig K."/>
            <person name="Ye F."/>
            <person name="Su P."/>
            <person name="Kiefer A.F."/>
            <person name="Nichols A."/>
            <person name="Cepeda A.J."/>
            <person name="Yan W."/>
            <person name="Fan B."/>
            <person name="Jiang Y."/>
            <person name="Adhikari A."/>
            <person name="Zheng C.-J."/>
            <person name="Schuster L."/>
            <person name="Cowan T.M."/>
            <person name="Smanski M.J."/>
            <person name="Chevrette M.G."/>
            <person name="De Carvalho L.P.S."/>
            <person name="Shen B."/>
        </authorList>
    </citation>
    <scope>NUCLEOTIDE SEQUENCE [LARGE SCALE GENOMIC DNA]</scope>
    <source>
        <strain evidence="1 2">NPDC001867</strain>
    </source>
</reference>
<protein>
    <submittedName>
        <fullName evidence="1">Uncharacterized protein</fullName>
    </submittedName>
</protein>
<evidence type="ECO:0000313" key="2">
    <source>
        <dbReference type="Proteomes" id="UP001602089"/>
    </source>
</evidence>
<proteinExistence type="predicted"/>
<organism evidence="1 2">
    <name type="scientific">Nocardia elegans</name>
    <dbReference type="NCBI Taxonomy" id="300029"/>
    <lineage>
        <taxon>Bacteria</taxon>
        <taxon>Bacillati</taxon>
        <taxon>Actinomycetota</taxon>
        <taxon>Actinomycetes</taxon>
        <taxon>Mycobacteriales</taxon>
        <taxon>Nocardiaceae</taxon>
        <taxon>Nocardia</taxon>
    </lineage>
</organism>
<sequence length="165" mass="18682">MPDPKTVASLDEWTAYAEDTDEPIAHAVGELADQIRERFGVNKHVPVILREEVEYYHPSCDCCATEIDECLRIECGDQWATVPVYDGSPGHYYRNWLDEPRRRAEEEAAKQARKVQQAANDVAFTNAVVGHFMAATEAVEAEGYANDGEWHDQLMRHLGVKGYQK</sequence>
<dbReference type="Proteomes" id="UP001602089">
    <property type="component" value="Unassembled WGS sequence"/>
</dbReference>
<evidence type="ECO:0000313" key="1">
    <source>
        <dbReference type="EMBL" id="MFF4026921.1"/>
    </source>
</evidence>
<dbReference type="EMBL" id="JBIATK010000012">
    <property type="protein sequence ID" value="MFF4026921.1"/>
    <property type="molecule type" value="Genomic_DNA"/>
</dbReference>
<dbReference type="RefSeq" id="WP_387131929.1">
    <property type="nucleotide sequence ID" value="NZ_JBIATK010000012.1"/>
</dbReference>